<feature type="domain" description="RING-type" evidence="2">
    <location>
        <begin position="708"/>
        <end position="746"/>
    </location>
</feature>
<feature type="domain" description="MIB/HERC2" evidence="3">
    <location>
        <begin position="278"/>
        <end position="349"/>
    </location>
</feature>
<reference evidence="4" key="1">
    <citation type="submission" date="2023-08" db="EMBL/GenBank/DDBJ databases">
        <authorList>
            <person name="Chen Y."/>
            <person name="Shah S."/>
            <person name="Dougan E. K."/>
            <person name="Thang M."/>
            <person name="Chan C."/>
        </authorList>
    </citation>
    <scope>NUCLEOTIDE SEQUENCE</scope>
</reference>
<comment type="caution">
    <text evidence="4">The sequence shown here is derived from an EMBL/GenBank/DDBJ whole genome shotgun (WGS) entry which is preliminary data.</text>
</comment>
<dbReference type="InterPro" id="IPR037252">
    <property type="entry name" value="Mib_Herc2_sf"/>
</dbReference>
<dbReference type="Gene3D" id="3.30.40.10">
    <property type="entry name" value="Zinc/RING finger domain, C3HC4 (zinc finger)"/>
    <property type="match status" value="2"/>
</dbReference>
<dbReference type="InterPro" id="IPR013083">
    <property type="entry name" value="Znf_RING/FYVE/PHD"/>
</dbReference>
<evidence type="ECO:0000313" key="5">
    <source>
        <dbReference type="Proteomes" id="UP001178507"/>
    </source>
</evidence>
<dbReference type="PANTHER" id="PTHR24202">
    <property type="entry name" value="E3 UBIQUITIN-PROTEIN LIGASE MIB2"/>
    <property type="match status" value="1"/>
</dbReference>
<dbReference type="PROSITE" id="PS50089">
    <property type="entry name" value="ZF_RING_2"/>
    <property type="match status" value="1"/>
</dbReference>
<keyword evidence="1" id="KW-0863">Zinc-finger</keyword>
<keyword evidence="5" id="KW-1185">Reference proteome</keyword>
<feature type="domain" description="MIB/HERC2" evidence="3">
    <location>
        <begin position="455"/>
        <end position="527"/>
    </location>
</feature>
<proteinExistence type="predicted"/>
<organism evidence="4 5">
    <name type="scientific">Effrenium voratum</name>
    <dbReference type="NCBI Taxonomy" id="2562239"/>
    <lineage>
        <taxon>Eukaryota</taxon>
        <taxon>Sar</taxon>
        <taxon>Alveolata</taxon>
        <taxon>Dinophyceae</taxon>
        <taxon>Suessiales</taxon>
        <taxon>Symbiodiniaceae</taxon>
        <taxon>Effrenium</taxon>
    </lineage>
</organism>
<protein>
    <recommendedName>
        <fullName evidence="6">RING-type domain-containing protein</fullName>
    </recommendedName>
</protein>
<dbReference type="GO" id="GO:0005737">
    <property type="term" value="C:cytoplasm"/>
    <property type="evidence" value="ECO:0007669"/>
    <property type="project" value="TreeGrafter"/>
</dbReference>
<dbReference type="GO" id="GO:0016567">
    <property type="term" value="P:protein ubiquitination"/>
    <property type="evidence" value="ECO:0007669"/>
    <property type="project" value="InterPro"/>
</dbReference>
<dbReference type="InterPro" id="IPR010606">
    <property type="entry name" value="Mib_Herc2"/>
</dbReference>
<dbReference type="Gene3D" id="2.30.30.40">
    <property type="entry name" value="SH3 Domains"/>
    <property type="match status" value="3"/>
</dbReference>
<keyword evidence="1" id="KW-0479">Metal-binding</keyword>
<sequence>MRAVRDLRASTPSATRLLLDGRLHPELLLGALVRCSRSHGSEMGIADAEAGGLSDSDRLDASDDPGCRGTLLGWCLGESQEGELCEDGFAAVRFASETVETQQVLIDSLSFFPNLLRSAEVGLRVRRGPDWDWGDQDGPGNLGLTVAAESPDWVSVCWDGGGQNTYRVGADGRYDLLAVERSPRLPDALWVMGAGGTMRDKVNGRYLLDGYLNGKPKYKMQNGEAIIYFQTTWRINYCDAAGWVYEHSALAPSPPSGLWSVADGESVECHPAPTVSQDMGSVLSAPLIGVRVRRGPDWEWEDQDGGLLGTTLAVEARFGWVAVRWDQGTENKYRVGADGKFDLVVVGVLRVSGAGGVGDPVNGSYLPCGSHQGKVKYKKRNGEAIIYFQGKWKINDEDDTGGWYYSHPDASVSVPLGLWTTEGYAAQDAEPAPTVEFREDEDPLDWLQETQAPVLEVPLLRAPLFGVRVTRGPGWRWNDQDGGCLGTTVERLSATPGWVGVRWDNACENNYRVGADGSYDLLVVSPLRVVGAGGVGARVNGTYVACGTHNARPKYQQQDGRAIIYFNTFWKINYRDDTRGWYYQHADSAAPVPCGAWSTEGYVGGDASPAPSVCRAFEVGDVVQVLRADGSASGGVSPAPRLALELGDTHTIEAIQGDWFQASRGWCPLAAVEVHCAEGEGGGGSSGGEGEGYEEAWCCPEEAMRSRCPICLQVAKDALAHECGELFCEMCWVRCQADDDRCPVCRQDGRQVAPAYWSRRAILDLATTCQSCGEVCRLGDKAAHLARCASRLVTCETCGLELPAQRLAQHQAQCSAWCCCELCGEKVRDLEAHLNEKPGGHLSLMLKDLRELRREVSELRRFKAAV</sequence>
<gene>
    <name evidence="4" type="ORF">EVOR1521_LOCUS11901</name>
</gene>
<dbReference type="AlphaFoldDB" id="A0AA36ICV1"/>
<dbReference type="SUPFAM" id="SSF57850">
    <property type="entry name" value="RING/U-box"/>
    <property type="match status" value="1"/>
</dbReference>
<evidence type="ECO:0008006" key="6">
    <source>
        <dbReference type="Google" id="ProtNLM"/>
    </source>
</evidence>
<feature type="domain" description="MIB/HERC2" evidence="3">
    <location>
        <begin position="111"/>
        <end position="182"/>
    </location>
</feature>
<dbReference type="EMBL" id="CAUJNA010001217">
    <property type="protein sequence ID" value="CAJ1385265.1"/>
    <property type="molecule type" value="Genomic_DNA"/>
</dbReference>
<evidence type="ECO:0000259" key="2">
    <source>
        <dbReference type="PROSITE" id="PS50089"/>
    </source>
</evidence>
<evidence type="ECO:0000259" key="3">
    <source>
        <dbReference type="PROSITE" id="PS51416"/>
    </source>
</evidence>
<evidence type="ECO:0000256" key="1">
    <source>
        <dbReference type="PROSITE-ProRule" id="PRU00175"/>
    </source>
</evidence>
<name>A0AA36ICV1_9DINO</name>
<dbReference type="GO" id="GO:0004842">
    <property type="term" value="F:ubiquitin-protein transferase activity"/>
    <property type="evidence" value="ECO:0007669"/>
    <property type="project" value="InterPro"/>
</dbReference>
<dbReference type="InterPro" id="IPR001841">
    <property type="entry name" value="Znf_RING"/>
</dbReference>
<dbReference type="GO" id="GO:0008270">
    <property type="term" value="F:zinc ion binding"/>
    <property type="evidence" value="ECO:0007669"/>
    <property type="project" value="UniProtKB-KW"/>
</dbReference>
<dbReference type="SUPFAM" id="SSF159034">
    <property type="entry name" value="Mib/herc2 domain-like"/>
    <property type="match status" value="3"/>
</dbReference>
<accession>A0AA36ICV1</accession>
<evidence type="ECO:0000313" key="4">
    <source>
        <dbReference type="EMBL" id="CAJ1385265.1"/>
    </source>
</evidence>
<dbReference type="PROSITE" id="PS51416">
    <property type="entry name" value="MIB_HERC2"/>
    <property type="match status" value="3"/>
</dbReference>
<dbReference type="Pfam" id="PF06701">
    <property type="entry name" value="MIB_HERC2"/>
    <property type="match status" value="3"/>
</dbReference>
<dbReference type="PANTHER" id="PTHR24202:SF4">
    <property type="entry name" value="E3 UBIQUITIN-PROTEIN LIGASE MIB2-RELATED"/>
    <property type="match status" value="1"/>
</dbReference>
<dbReference type="Proteomes" id="UP001178507">
    <property type="component" value="Unassembled WGS sequence"/>
</dbReference>
<keyword evidence="1" id="KW-0862">Zinc</keyword>